<feature type="domain" description="HNH nuclease" evidence="1">
    <location>
        <begin position="187"/>
        <end position="239"/>
    </location>
</feature>
<dbReference type="InterPro" id="IPR003615">
    <property type="entry name" value="HNH_nuc"/>
</dbReference>
<reference evidence="2 3" key="2">
    <citation type="journal article" date="2012" name="Stand. Genomic Sci.">
        <title>Complete genome sequence of the termite hindgut bacterium Spirochaeta coccoides type strain (SPN1(T)), reclassification in the genus Sphaerochaeta as Sphaerochaeta coccoides comb. nov. and emendations of the family Spirochaetaceae and the genus Sphaerochaeta.</title>
        <authorList>
            <person name="Abt B."/>
            <person name="Han C."/>
            <person name="Scheuner C."/>
            <person name="Lu M."/>
            <person name="Lapidus A."/>
            <person name="Nolan M."/>
            <person name="Lucas S."/>
            <person name="Hammon N."/>
            <person name="Deshpande S."/>
            <person name="Cheng J.F."/>
            <person name="Tapia R."/>
            <person name="Goodwin L.A."/>
            <person name="Pitluck S."/>
            <person name="Liolios K."/>
            <person name="Pagani I."/>
            <person name="Ivanova N."/>
            <person name="Mavromatis K."/>
            <person name="Mikhailova N."/>
            <person name="Huntemann M."/>
            <person name="Pati A."/>
            <person name="Chen A."/>
            <person name="Palaniappan K."/>
            <person name="Land M."/>
            <person name="Hauser L."/>
            <person name="Brambilla E.M."/>
            <person name="Rohde M."/>
            <person name="Spring S."/>
            <person name="Gronow S."/>
            <person name="Goker M."/>
            <person name="Woyke T."/>
            <person name="Bristow J."/>
            <person name="Eisen J.A."/>
            <person name="Markowitz V."/>
            <person name="Hugenholtz P."/>
            <person name="Kyrpides N.C."/>
            <person name="Klenk H.P."/>
            <person name="Detter J.C."/>
        </authorList>
    </citation>
    <scope>NUCLEOTIDE SEQUENCE [LARGE SCALE GENOMIC DNA]</scope>
    <source>
        <strain evidence="3">ATCC BAA-1237 / DSM 17374 / SPN1</strain>
    </source>
</reference>
<evidence type="ECO:0000313" key="2">
    <source>
        <dbReference type="EMBL" id="AEC02356.1"/>
    </source>
</evidence>
<evidence type="ECO:0000259" key="1">
    <source>
        <dbReference type="Pfam" id="PF13391"/>
    </source>
</evidence>
<gene>
    <name evidence="2" type="ordered locus">Spico_1137</name>
</gene>
<dbReference type="KEGG" id="scc:Spico_1137"/>
<dbReference type="EMBL" id="CP002659">
    <property type="protein sequence ID" value="AEC02356.1"/>
    <property type="molecule type" value="Genomic_DNA"/>
</dbReference>
<accession>F4GL16</accession>
<keyword evidence="3" id="KW-1185">Reference proteome</keyword>
<dbReference type="RefSeq" id="WP_013739751.1">
    <property type="nucleotide sequence ID" value="NC_015436.1"/>
</dbReference>
<reference evidence="3" key="1">
    <citation type="submission" date="2011-04" db="EMBL/GenBank/DDBJ databases">
        <title>The complete genome of Spirochaeta coccoides DSM 17374.</title>
        <authorList>
            <person name="Lucas S."/>
            <person name="Copeland A."/>
            <person name="Lapidus A."/>
            <person name="Bruce D."/>
            <person name="Goodwin L."/>
            <person name="Pitluck S."/>
            <person name="Peters L."/>
            <person name="Kyrpides N."/>
            <person name="Mavromatis K."/>
            <person name="Pagani I."/>
            <person name="Ivanova N."/>
            <person name="Ovchinnikova G."/>
            <person name="Lu M."/>
            <person name="Detter J.C."/>
            <person name="Tapia R."/>
            <person name="Han C."/>
            <person name="Land M."/>
            <person name="Hauser L."/>
            <person name="Markowitz V."/>
            <person name="Cheng J.-F."/>
            <person name="Hugenholtz P."/>
            <person name="Woyke T."/>
            <person name="Wu D."/>
            <person name="Spring S."/>
            <person name="Schroeder M."/>
            <person name="Brambilla E."/>
            <person name="Klenk H.-P."/>
            <person name="Eisen J.A."/>
        </authorList>
    </citation>
    <scope>NUCLEOTIDE SEQUENCE [LARGE SCALE GENOMIC DNA]</scope>
    <source>
        <strain evidence="3">ATCC BAA-1237 / DSM 17374 / SPN1</strain>
    </source>
</reference>
<dbReference type="Proteomes" id="UP000007939">
    <property type="component" value="Chromosome"/>
</dbReference>
<dbReference type="HOGENOM" id="CLU_924092_0_0_12"/>
<dbReference type="AlphaFoldDB" id="F4GL16"/>
<name>F4GL16_PARC1</name>
<dbReference type="OrthoDB" id="5678128at2"/>
<proteinExistence type="predicted"/>
<organism evidence="2 3">
    <name type="scientific">Parasphaerochaeta coccoides (strain ATCC BAA-1237 / DSM 17374 / SPN1)</name>
    <name type="common">Sphaerochaeta coccoides</name>
    <dbReference type="NCBI Taxonomy" id="760011"/>
    <lineage>
        <taxon>Bacteria</taxon>
        <taxon>Pseudomonadati</taxon>
        <taxon>Spirochaetota</taxon>
        <taxon>Spirochaetia</taxon>
        <taxon>Spirochaetales</taxon>
        <taxon>Sphaerochaetaceae</taxon>
        <taxon>Parasphaerochaeta</taxon>
    </lineage>
</organism>
<dbReference type="eggNOG" id="COG3440">
    <property type="taxonomic scope" value="Bacteria"/>
</dbReference>
<evidence type="ECO:0000313" key="3">
    <source>
        <dbReference type="Proteomes" id="UP000007939"/>
    </source>
</evidence>
<sequence>MTLITQHLIKELVINASYTSSDIARLIGATAGYVSRSGGVITRSEENFLILIINLKKRVAATQYVDHLDGSTLYWEGQTSRKFAEKRMQAGTDEIFPFIRHEASGPYTYYGRAVPVRMKIFPLGTPSQVIMHLYEHEATTPQFSAEEISEQSPLYVPRNTEARRYVNVRTVQRDYRDAALTLWGNECAVTEISNQRILIASHIKPWRDSTNEERIDPKNSLILSPTYDRLFDLGYISFDPRDGRIWMSDVVDDRDWDKLHVDDSRRLKKVPEGVDSYLHYHNTYVFDFSPSGKTIEELLIG</sequence>
<dbReference type="Pfam" id="PF13391">
    <property type="entry name" value="HNH_2"/>
    <property type="match status" value="1"/>
</dbReference>
<protein>
    <recommendedName>
        <fullName evidence="1">HNH nuclease domain-containing protein</fullName>
    </recommendedName>
</protein>